<feature type="domain" description="DAC" evidence="11">
    <location>
        <begin position="94"/>
        <end position="253"/>
    </location>
</feature>
<keyword evidence="8 10" id="KW-1133">Transmembrane helix</keyword>
<keyword evidence="9 10" id="KW-0472">Membrane</keyword>
<dbReference type="PROSITE" id="PS51794">
    <property type="entry name" value="DAC"/>
    <property type="match status" value="1"/>
</dbReference>
<sequence>MCNFSQYTTQGPSKTMPFDITYYTTPLLEIILIWVMLNYLLKFFWGTRAMDVVFGLLAFLFLFVLADKLHLPIIRRLMLHVVNIAAIVVFIIFQPEIRLALSRIRFHGKKFFIDTQEQFVEQLAASIYQLSERQIGALVVLENKDSFDEYLSFSSVKINATFSEELLETIFEPSSPLHDGAVILRGDILAYARVVLPLAHDTTQLSRSMGTRHRAALGASQRSDALIITVSEENGSVSLSRDGLLTRGVKIDRFKAVLRSILSPKEHKRKPLFSWIWKR</sequence>
<evidence type="ECO:0000313" key="13">
    <source>
        <dbReference type="EMBL" id="CRI39976.1"/>
    </source>
</evidence>
<dbReference type="InterPro" id="IPR045585">
    <property type="entry name" value="CdaA_N"/>
</dbReference>
<dbReference type="SUPFAM" id="SSF143597">
    <property type="entry name" value="YojJ-like"/>
    <property type="match status" value="1"/>
</dbReference>
<dbReference type="EMBL" id="LN847104">
    <property type="protein sequence ID" value="CRI43329.1"/>
    <property type="molecule type" value="Genomic_DNA"/>
</dbReference>
<organism evidence="19">
    <name type="scientific">Chlamydia pneumoniae</name>
    <name type="common">Chlamydophila pneumoniae</name>
    <dbReference type="NCBI Taxonomy" id="83558"/>
    <lineage>
        <taxon>Bacteria</taxon>
        <taxon>Pseudomonadati</taxon>
        <taxon>Chlamydiota</taxon>
        <taxon>Chlamydiia</taxon>
        <taxon>Chlamydiales</taxon>
        <taxon>Chlamydiaceae</taxon>
        <taxon>Chlamydia/Chlamydophila group</taxon>
        <taxon>Chlamydia</taxon>
    </lineage>
</organism>
<feature type="transmembrane region" description="Helical" evidence="10">
    <location>
        <begin position="20"/>
        <end position="40"/>
    </location>
</feature>
<dbReference type="InterPro" id="IPR034701">
    <property type="entry name" value="CdaA"/>
</dbReference>
<evidence type="ECO:0000256" key="9">
    <source>
        <dbReference type="ARBA" id="ARBA00023136"/>
    </source>
</evidence>
<dbReference type="EMBL" id="LN849015">
    <property type="protein sequence ID" value="CRI72741.1"/>
    <property type="molecule type" value="Genomic_DNA"/>
</dbReference>
<dbReference type="GO" id="GO:0106408">
    <property type="term" value="F:diadenylate cyclase activity"/>
    <property type="evidence" value="ECO:0007669"/>
    <property type="project" value="UniProtKB-EC"/>
</dbReference>
<evidence type="ECO:0000313" key="18">
    <source>
        <dbReference type="EMBL" id="CRI46701.1"/>
    </source>
</evidence>
<comment type="subunit">
    <text evidence="10">Probably a homodimer.</text>
</comment>
<dbReference type="InterPro" id="IPR003390">
    <property type="entry name" value="DNA_integrity_scan_DisA_N"/>
</dbReference>
<dbReference type="EMBL" id="LN847249">
    <property type="protein sequence ID" value="CRI52382.1"/>
    <property type="molecule type" value="Genomic_DNA"/>
</dbReference>
<protein>
    <recommendedName>
        <fullName evidence="10">Diadenylate cyclase</fullName>
        <shortName evidence="10">DAC</shortName>
        <ecNumber evidence="10">2.7.7.85</ecNumber>
    </recommendedName>
    <alternativeName>
        <fullName evidence="10">Cyclic-di-AMP synthase</fullName>
        <shortName evidence="10">c-di-AMP synthase</shortName>
    </alternativeName>
</protein>
<dbReference type="InterPro" id="IPR050338">
    <property type="entry name" value="DisA"/>
</dbReference>
<evidence type="ECO:0000256" key="1">
    <source>
        <dbReference type="ARBA" id="ARBA00000877"/>
    </source>
</evidence>
<dbReference type="HAMAP" id="MF_01499">
    <property type="entry name" value="DacA"/>
    <property type="match status" value="1"/>
</dbReference>
<dbReference type="EMBL" id="LN847240">
    <property type="protein sequence ID" value="CRI50127.1"/>
    <property type="molecule type" value="Genomic_DNA"/>
</dbReference>
<dbReference type="NCBIfam" id="TIGR00159">
    <property type="entry name" value="diadenylate cyclase CdaA"/>
    <property type="match status" value="1"/>
</dbReference>
<dbReference type="Pfam" id="PF02457">
    <property type="entry name" value="DAC"/>
    <property type="match status" value="1"/>
</dbReference>
<dbReference type="EMBL" id="LN847022">
    <property type="protein sequence ID" value="CRI42229.1"/>
    <property type="molecule type" value="Genomic_DNA"/>
</dbReference>
<evidence type="ECO:0000313" key="16">
    <source>
        <dbReference type="EMBL" id="CRI43329.1"/>
    </source>
</evidence>
<evidence type="ECO:0000313" key="21">
    <source>
        <dbReference type="EMBL" id="CRI51251.1"/>
    </source>
</evidence>
<dbReference type="EMBL" id="LN847245">
    <property type="protein sequence ID" value="CRI51251.1"/>
    <property type="molecule type" value="Genomic_DNA"/>
</dbReference>
<keyword evidence="5 10" id="KW-0548">Nucleotidyltransferase</keyword>
<reference evidence="19" key="1">
    <citation type="submission" date="2015-05" db="EMBL/GenBank/DDBJ databases">
        <authorList>
            <person name="Rattei Thomas"/>
        </authorList>
    </citation>
    <scope>NUCLEOTIDE SEQUENCE</scope>
    <source>
        <strain evidence="12">CV15</strain>
        <strain evidence="13">CWL029c</strain>
        <strain evidence="15">DC9</strain>
        <strain evidence="14">GiD</strain>
        <strain evidence="16">H12</strain>
        <strain evidence="17">MUL2216</strain>
        <strain evidence="18">Panola</strain>
        <strain evidence="20">PB1</strain>
        <strain evidence="19">U1271</strain>
        <strain evidence="21">UZG1</strain>
        <strain evidence="22">Wien2</strain>
        <strain evidence="23">YK41</strain>
    </source>
</reference>
<evidence type="ECO:0000313" key="17">
    <source>
        <dbReference type="EMBL" id="CRI45572.1"/>
    </source>
</evidence>
<evidence type="ECO:0000313" key="15">
    <source>
        <dbReference type="EMBL" id="CRI42229.1"/>
    </source>
</evidence>
<dbReference type="GO" id="GO:0005524">
    <property type="term" value="F:ATP binding"/>
    <property type="evidence" value="ECO:0007669"/>
    <property type="project" value="UniProtKB-UniRule"/>
</dbReference>
<dbReference type="GO" id="GO:0006171">
    <property type="term" value="P:cAMP biosynthetic process"/>
    <property type="evidence" value="ECO:0007669"/>
    <property type="project" value="InterPro"/>
</dbReference>
<keyword evidence="10" id="KW-0997">Cell inner membrane</keyword>
<evidence type="ECO:0000313" key="14">
    <source>
        <dbReference type="EMBL" id="CRI41106.1"/>
    </source>
</evidence>
<keyword evidence="7 10" id="KW-0067">ATP-binding</keyword>
<dbReference type="EMBL" id="LN847224">
    <property type="protein sequence ID" value="CRI45572.1"/>
    <property type="molecule type" value="Genomic_DNA"/>
</dbReference>
<evidence type="ECO:0000313" key="22">
    <source>
        <dbReference type="EMBL" id="CRI52382.1"/>
    </source>
</evidence>
<comment type="similarity">
    <text evidence="10">Belongs to the adenylate cyclase family. DacA/CdaA subfamily.</text>
</comment>
<dbReference type="InterPro" id="IPR014046">
    <property type="entry name" value="C-di-AMP_synthase"/>
</dbReference>
<evidence type="ECO:0000313" key="12">
    <source>
        <dbReference type="EMBL" id="CRI37711.1"/>
    </source>
</evidence>
<evidence type="ECO:0000256" key="3">
    <source>
        <dbReference type="ARBA" id="ARBA00022679"/>
    </source>
</evidence>
<dbReference type="GO" id="GO:0004016">
    <property type="term" value="F:adenylate cyclase activity"/>
    <property type="evidence" value="ECO:0007669"/>
    <property type="project" value="UniProtKB-UniRule"/>
</dbReference>
<name>A0A0F7XAD6_CHLPN</name>
<evidence type="ECO:0000313" key="19">
    <source>
        <dbReference type="EMBL" id="CRI48994.1"/>
    </source>
</evidence>
<comment type="function">
    <text evidence="10">Catalyzes the condensation of 2 ATP molecules into cyclic di-AMP (c-di-AMP), a second messenger used to regulate differing processes in different bacteria.</text>
</comment>
<feature type="transmembrane region" description="Helical" evidence="10">
    <location>
        <begin position="52"/>
        <end position="71"/>
    </location>
</feature>
<evidence type="ECO:0000256" key="8">
    <source>
        <dbReference type="ARBA" id="ARBA00022989"/>
    </source>
</evidence>
<dbReference type="Pfam" id="PF19293">
    <property type="entry name" value="CdaA_N"/>
    <property type="match status" value="1"/>
</dbReference>
<keyword evidence="4 10" id="KW-0812">Transmembrane</keyword>
<keyword evidence="3 10" id="KW-0808">Transferase</keyword>
<dbReference type="EMBL" id="LN846998">
    <property type="protein sequence ID" value="CRI37711.1"/>
    <property type="molecule type" value="Genomic_DNA"/>
</dbReference>
<dbReference type="EC" id="2.7.7.85" evidence="10"/>
<evidence type="ECO:0000256" key="4">
    <source>
        <dbReference type="ARBA" id="ARBA00022692"/>
    </source>
</evidence>
<dbReference type="EMBL" id="LN847008">
    <property type="protein sequence ID" value="CRI41106.1"/>
    <property type="molecule type" value="Genomic_DNA"/>
</dbReference>
<keyword evidence="6 10" id="KW-0547">Nucleotide-binding</keyword>
<evidence type="ECO:0000256" key="10">
    <source>
        <dbReference type="HAMAP-Rule" id="MF_01499"/>
    </source>
</evidence>
<dbReference type="EMBL" id="LN847242">
    <property type="protein sequence ID" value="CRI48994.1"/>
    <property type="molecule type" value="Genomic_DNA"/>
</dbReference>
<dbReference type="PATRIC" id="fig|83558.13.peg.110"/>
<evidence type="ECO:0000256" key="7">
    <source>
        <dbReference type="ARBA" id="ARBA00022840"/>
    </source>
</evidence>
<dbReference type="EMBL" id="LN847002">
    <property type="protein sequence ID" value="CRI39976.1"/>
    <property type="molecule type" value="Genomic_DNA"/>
</dbReference>
<dbReference type="AlphaFoldDB" id="A0A0F7XAD6"/>
<dbReference type="PIRSF" id="PIRSF004793">
    <property type="entry name" value="UCP004793"/>
    <property type="match status" value="1"/>
</dbReference>
<feature type="transmembrane region" description="Helical" evidence="10">
    <location>
        <begin position="77"/>
        <end position="101"/>
    </location>
</feature>
<comment type="caution">
    <text evidence="10">Lacks conserved residue(s) required for the propagation of feature annotation.</text>
</comment>
<dbReference type="Gene3D" id="3.40.1700.10">
    <property type="entry name" value="DNA integrity scanning protein, DisA, N-terminal domain"/>
    <property type="match status" value="1"/>
</dbReference>
<dbReference type="EMBL" id="LN847230">
    <property type="protein sequence ID" value="CRI46701.1"/>
    <property type="molecule type" value="Genomic_DNA"/>
</dbReference>
<gene>
    <name evidence="19" type="primary">ybbP</name>
    <name evidence="10" type="synonym">dacA</name>
    <name evidence="12" type="ORF">BN1224_CV15_B_00340</name>
    <name evidence="15" type="ORF">BN1224_DC9_AN_00160</name>
    <name evidence="14" type="ORF">BN1224_GiD_A_01070</name>
    <name evidence="16" type="ORF">BN1224_H12_AN_00050</name>
    <name evidence="17" type="ORF">BN1224_MUL2216_C_00370</name>
    <name evidence="18" type="ORF">BN1224_Panola_B_00400</name>
    <name evidence="20" type="ORF">BN1224_PB1_B_00960</name>
    <name evidence="19" type="ORF">BN1224_U1271_A_01040</name>
    <name evidence="21" type="ORF">BN1224_UZG1_A_01060</name>
    <name evidence="22" type="ORF">BN1224_Wien2_B_00930</name>
    <name evidence="23" type="ORF">BN1224_YK41_AH_00040</name>
    <name evidence="13" type="ORF">CWL029c_B_00370</name>
</gene>
<evidence type="ECO:0000259" key="11">
    <source>
        <dbReference type="PROSITE" id="PS51794"/>
    </source>
</evidence>
<evidence type="ECO:0000313" key="23">
    <source>
        <dbReference type="EMBL" id="CRI72741.1"/>
    </source>
</evidence>
<dbReference type="PANTHER" id="PTHR34185">
    <property type="entry name" value="DIADENYLATE CYCLASE"/>
    <property type="match status" value="1"/>
</dbReference>
<dbReference type="InterPro" id="IPR036888">
    <property type="entry name" value="DNA_integrity_DisA_N_sf"/>
</dbReference>
<proteinExistence type="inferred from homology"/>
<accession>A0A0F7XAD6</accession>
<comment type="catalytic activity">
    <reaction evidence="1 10">
        <text>2 ATP = 3',3'-c-di-AMP + 2 diphosphate</text>
        <dbReference type="Rhea" id="RHEA:35655"/>
        <dbReference type="ChEBI" id="CHEBI:30616"/>
        <dbReference type="ChEBI" id="CHEBI:33019"/>
        <dbReference type="ChEBI" id="CHEBI:71500"/>
        <dbReference type="EC" id="2.7.7.85"/>
    </reaction>
</comment>
<evidence type="ECO:0000256" key="6">
    <source>
        <dbReference type="ARBA" id="ARBA00022741"/>
    </source>
</evidence>
<dbReference type="PANTHER" id="PTHR34185:SF1">
    <property type="entry name" value="DIADENYLATE CYCLASE"/>
    <property type="match status" value="1"/>
</dbReference>
<evidence type="ECO:0000313" key="20">
    <source>
        <dbReference type="EMBL" id="CRI50127.1"/>
    </source>
</evidence>
<keyword evidence="2 10" id="KW-1003">Cell membrane</keyword>
<evidence type="ECO:0000256" key="5">
    <source>
        <dbReference type="ARBA" id="ARBA00022695"/>
    </source>
</evidence>
<evidence type="ECO:0000256" key="2">
    <source>
        <dbReference type="ARBA" id="ARBA00022475"/>
    </source>
</evidence>